<reference evidence="1 2" key="1">
    <citation type="submission" date="2019-01" db="EMBL/GenBank/DDBJ databases">
        <authorList>
            <person name="Deng T."/>
        </authorList>
    </citation>
    <scope>NUCLEOTIDE SEQUENCE [LARGE SCALE GENOMIC DNA]</scope>
    <source>
        <strain evidence="1 2">F8825</strain>
    </source>
</reference>
<evidence type="ECO:0000313" key="1">
    <source>
        <dbReference type="EMBL" id="RYC10144.1"/>
    </source>
</evidence>
<accession>A0A4Q2SZT6</accession>
<dbReference type="RefSeq" id="WP_129333536.1">
    <property type="nucleotide sequence ID" value="NZ_SDVB01000253.1"/>
</dbReference>
<dbReference type="EMBL" id="SDVB01000253">
    <property type="protein sequence ID" value="RYC10144.1"/>
    <property type="molecule type" value="Genomic_DNA"/>
</dbReference>
<comment type="caution">
    <text evidence="1">The sequence shown here is derived from an EMBL/GenBank/DDBJ whole genome shotgun (WGS) entry which is preliminary data.</text>
</comment>
<organism evidence="1 2">
    <name type="scientific">Ciceribacter ferrooxidans</name>
    <dbReference type="NCBI Taxonomy" id="2509717"/>
    <lineage>
        <taxon>Bacteria</taxon>
        <taxon>Pseudomonadati</taxon>
        <taxon>Pseudomonadota</taxon>
        <taxon>Alphaproteobacteria</taxon>
        <taxon>Hyphomicrobiales</taxon>
        <taxon>Rhizobiaceae</taxon>
        <taxon>Ciceribacter</taxon>
    </lineage>
</organism>
<name>A0A4Q2SZT6_9HYPH</name>
<gene>
    <name evidence="1" type="ORF">EUU22_18940</name>
</gene>
<sequence>MTDEERNEKDRLAQELIEELLGQQFAAEALLTQLIWKWALGQSHPPTELAAFFRPVEEQMQALERAHPTRRMKAARARTREIAEELGRLLHHEALRRTGGQGQVQ</sequence>
<proteinExistence type="predicted"/>
<keyword evidence="2" id="KW-1185">Reference proteome</keyword>
<dbReference type="Proteomes" id="UP000291088">
    <property type="component" value="Unassembled WGS sequence"/>
</dbReference>
<evidence type="ECO:0000313" key="2">
    <source>
        <dbReference type="Proteomes" id="UP000291088"/>
    </source>
</evidence>
<protein>
    <submittedName>
        <fullName evidence="1">Uncharacterized protein</fullName>
    </submittedName>
</protein>
<dbReference type="AlphaFoldDB" id="A0A4Q2SZT6"/>